<evidence type="ECO:0000256" key="4">
    <source>
        <dbReference type="ARBA" id="ARBA00032108"/>
    </source>
</evidence>
<dbReference type="CDD" id="cd00118">
    <property type="entry name" value="LysM"/>
    <property type="match status" value="1"/>
</dbReference>
<dbReference type="SMART" id="SM00047">
    <property type="entry name" value="LYZ2"/>
    <property type="match status" value="1"/>
</dbReference>
<organism evidence="7 8">
    <name type="scientific">Cellulophaga geojensis KL-A</name>
    <dbReference type="NCBI Taxonomy" id="1328323"/>
    <lineage>
        <taxon>Bacteria</taxon>
        <taxon>Pseudomonadati</taxon>
        <taxon>Bacteroidota</taxon>
        <taxon>Flavobacteriia</taxon>
        <taxon>Flavobacteriales</taxon>
        <taxon>Flavobacteriaceae</taxon>
        <taxon>Cellulophaga</taxon>
    </lineage>
</organism>
<dbReference type="Gene3D" id="3.10.350.10">
    <property type="entry name" value="LysM domain"/>
    <property type="match status" value="1"/>
</dbReference>
<dbReference type="InterPro" id="IPR051056">
    <property type="entry name" value="Glycosyl_Hydrolase_73"/>
</dbReference>
<evidence type="ECO:0000256" key="3">
    <source>
        <dbReference type="ARBA" id="ARBA00022801"/>
    </source>
</evidence>
<dbReference type="PROSITE" id="PS51782">
    <property type="entry name" value="LYSM"/>
    <property type="match status" value="1"/>
</dbReference>
<gene>
    <name evidence="7" type="ORF">KLA_13866</name>
</gene>
<dbReference type="PANTHER" id="PTHR33308">
    <property type="entry name" value="PEPTIDOGLYCAN HYDROLASE FLGJ"/>
    <property type="match status" value="1"/>
</dbReference>
<dbReference type="InterPro" id="IPR002901">
    <property type="entry name" value="MGlyc_endo_b_GlcNAc-like_dom"/>
</dbReference>
<dbReference type="EMBL" id="ARZX01000020">
    <property type="protein sequence ID" value="EWH12593.1"/>
    <property type="molecule type" value="Genomic_DNA"/>
</dbReference>
<dbReference type="Pfam" id="PF01476">
    <property type="entry name" value="LysM"/>
    <property type="match status" value="1"/>
</dbReference>
<feature type="domain" description="LysM" evidence="6">
    <location>
        <begin position="232"/>
        <end position="275"/>
    </location>
</feature>
<evidence type="ECO:0000256" key="5">
    <source>
        <dbReference type="SAM" id="MobiDB-lite"/>
    </source>
</evidence>
<feature type="region of interest" description="Disordered" evidence="5">
    <location>
        <begin position="36"/>
        <end position="58"/>
    </location>
</feature>
<keyword evidence="1" id="KW-0929">Antimicrobial</keyword>
<sequence length="280" mass="32098">MNKNTPKNSLRLVYKTFLLVLLVSYTSCKSKRSVTRQSHKKVSTVSPKNNTNKGNAPYALPKDEGHFVSFAIENTEDYINTFAAIAQDEMKAYGIPASITIAQGILESGSGKGELARKTNNHFGIKCHTGWEGDFDYHDDDEKGECFRKYNHPMYSFRDHSLFLTTRGRYSSLFDLHINDYKGWAKGLRKAGYATDPKYPQKLIYLIEKYKLHKFDGKHKAVRTAPKEYVVKKHKVEAGETLYAISRMYFMGVPELMKLNNLKNTNLRIGQELIVKYTKN</sequence>
<proteinExistence type="predicted"/>
<evidence type="ECO:0000256" key="2">
    <source>
        <dbReference type="ARBA" id="ARBA00022638"/>
    </source>
</evidence>
<comment type="caution">
    <text evidence="7">The sequence shown here is derived from an EMBL/GenBank/DDBJ whole genome shotgun (WGS) entry which is preliminary data.</text>
</comment>
<dbReference type="RefSeq" id="WP_013620267.1">
    <property type="nucleotide sequence ID" value="NZ_ARZX01000020.1"/>
</dbReference>
<dbReference type="PANTHER" id="PTHR33308:SF9">
    <property type="entry name" value="PEPTIDOGLYCAN HYDROLASE FLGJ"/>
    <property type="match status" value="1"/>
</dbReference>
<dbReference type="Proteomes" id="UP000019275">
    <property type="component" value="Unassembled WGS sequence"/>
</dbReference>
<protein>
    <recommendedName>
        <fullName evidence="4">Peptidoglycan hydrolase</fullName>
    </recommendedName>
</protein>
<keyword evidence="3" id="KW-0378">Hydrolase</keyword>
<dbReference type="Pfam" id="PF01832">
    <property type="entry name" value="Glucosaminidase"/>
    <property type="match status" value="1"/>
</dbReference>
<dbReference type="SMART" id="SM00257">
    <property type="entry name" value="LysM"/>
    <property type="match status" value="1"/>
</dbReference>
<keyword evidence="8" id="KW-1185">Reference proteome</keyword>
<feature type="compositionally biased region" description="Polar residues" evidence="5">
    <location>
        <begin position="43"/>
        <end position="54"/>
    </location>
</feature>
<dbReference type="InterPro" id="IPR018392">
    <property type="entry name" value="LysM"/>
</dbReference>
<reference evidence="7 8" key="1">
    <citation type="journal article" date="2014" name="Genome Announc.">
        <title>Draft Genome Sequence of the Carrageenan-Degrading Bacterium Cellulophaga sp. Strain KL-A, Isolated from Decaying Marine Algae.</title>
        <authorList>
            <person name="Shan D."/>
            <person name="Ying J."/>
            <person name="Li X."/>
            <person name="Gao Z."/>
            <person name="Wei G."/>
            <person name="Shao Z."/>
        </authorList>
    </citation>
    <scope>NUCLEOTIDE SEQUENCE [LARGE SCALE GENOMIC DNA]</scope>
    <source>
        <strain evidence="7 8">KL-A</strain>
    </source>
</reference>
<evidence type="ECO:0000256" key="1">
    <source>
        <dbReference type="ARBA" id="ARBA00022529"/>
    </source>
</evidence>
<name>A0ABN0RL74_9FLAO</name>
<dbReference type="InterPro" id="IPR036779">
    <property type="entry name" value="LysM_dom_sf"/>
</dbReference>
<keyword evidence="2" id="KW-0081">Bacteriolytic enzyme</keyword>
<dbReference type="Gene3D" id="1.10.530.10">
    <property type="match status" value="1"/>
</dbReference>
<evidence type="ECO:0000259" key="6">
    <source>
        <dbReference type="PROSITE" id="PS51782"/>
    </source>
</evidence>
<accession>A0ABN0RL74</accession>
<evidence type="ECO:0000313" key="7">
    <source>
        <dbReference type="EMBL" id="EWH12593.1"/>
    </source>
</evidence>
<dbReference type="SUPFAM" id="SSF54106">
    <property type="entry name" value="LysM domain"/>
    <property type="match status" value="1"/>
</dbReference>
<evidence type="ECO:0000313" key="8">
    <source>
        <dbReference type="Proteomes" id="UP000019275"/>
    </source>
</evidence>